<comment type="caution">
    <text evidence="1">The sequence shown here is derived from an EMBL/GenBank/DDBJ whole genome shotgun (WGS) entry which is preliminary data.</text>
</comment>
<gene>
    <name evidence="1" type="ORF">DHETER_LOCUS9460</name>
</gene>
<evidence type="ECO:0000313" key="1">
    <source>
        <dbReference type="EMBL" id="CAG8654545.1"/>
    </source>
</evidence>
<feature type="non-terminal residue" evidence="1">
    <location>
        <position position="1"/>
    </location>
</feature>
<keyword evidence="2" id="KW-1185">Reference proteome</keyword>
<accession>A0ACA9NJH4</accession>
<evidence type="ECO:0000313" key="2">
    <source>
        <dbReference type="Proteomes" id="UP000789702"/>
    </source>
</evidence>
<organism evidence="1 2">
    <name type="scientific">Dentiscutata heterogama</name>
    <dbReference type="NCBI Taxonomy" id="1316150"/>
    <lineage>
        <taxon>Eukaryota</taxon>
        <taxon>Fungi</taxon>
        <taxon>Fungi incertae sedis</taxon>
        <taxon>Mucoromycota</taxon>
        <taxon>Glomeromycotina</taxon>
        <taxon>Glomeromycetes</taxon>
        <taxon>Diversisporales</taxon>
        <taxon>Gigasporaceae</taxon>
        <taxon>Dentiscutata</taxon>
    </lineage>
</organism>
<sequence length="42" mass="4977">YSGIVGNKEADRLVLLGSRKKKYKLEFEFQPVIKKDLIKNYF</sequence>
<dbReference type="EMBL" id="CAJVPU010016648">
    <property type="protein sequence ID" value="CAG8654545.1"/>
    <property type="molecule type" value="Genomic_DNA"/>
</dbReference>
<reference evidence="1" key="1">
    <citation type="submission" date="2021-06" db="EMBL/GenBank/DDBJ databases">
        <authorList>
            <person name="Kallberg Y."/>
            <person name="Tangrot J."/>
            <person name="Rosling A."/>
        </authorList>
    </citation>
    <scope>NUCLEOTIDE SEQUENCE</scope>
    <source>
        <strain evidence="1">IL203A</strain>
    </source>
</reference>
<name>A0ACA9NJH4_9GLOM</name>
<protein>
    <submittedName>
        <fullName evidence="1">13845_t:CDS:1</fullName>
    </submittedName>
</protein>
<proteinExistence type="predicted"/>
<dbReference type="Proteomes" id="UP000789702">
    <property type="component" value="Unassembled WGS sequence"/>
</dbReference>